<dbReference type="NCBIfam" id="TIGR00042">
    <property type="entry name" value="RdgB/HAM1 family non-canonical purine NTP pyrophosphatase"/>
    <property type="match status" value="1"/>
</dbReference>
<comment type="subunit">
    <text evidence="7">Homodimer.</text>
</comment>
<evidence type="ECO:0000313" key="9">
    <source>
        <dbReference type="EMBL" id="MFC4097056.1"/>
    </source>
</evidence>
<feature type="binding site" evidence="7">
    <location>
        <position position="171"/>
    </location>
    <ligand>
        <name>substrate</name>
    </ligand>
</feature>
<dbReference type="SUPFAM" id="SSF52972">
    <property type="entry name" value="ITPase-like"/>
    <property type="match status" value="1"/>
</dbReference>
<feature type="binding site" evidence="7">
    <location>
        <position position="68"/>
    </location>
    <ligand>
        <name>Mg(2+)</name>
        <dbReference type="ChEBI" id="CHEBI:18420"/>
    </ligand>
</feature>
<keyword evidence="4 7" id="KW-0378">Hydrolase</keyword>
<comment type="function">
    <text evidence="7">Pyrophosphatase that catalyzes the hydrolysis of nucleoside triphosphates to their monophosphate derivatives, with a high preference for the non-canonical purine nucleotides XTP (xanthosine triphosphate), dITP (deoxyinosine triphosphate) and ITP. Seems to function as a house-cleaning enzyme that removes non-canonical purine nucleotides from the nucleotide pool, thus preventing their incorporation into DNA/RNA and avoiding chromosomal lesions.</text>
</comment>
<comment type="catalytic activity">
    <reaction evidence="7">
        <text>ITP + H2O = IMP + diphosphate + H(+)</text>
        <dbReference type="Rhea" id="RHEA:29399"/>
        <dbReference type="ChEBI" id="CHEBI:15377"/>
        <dbReference type="ChEBI" id="CHEBI:15378"/>
        <dbReference type="ChEBI" id="CHEBI:33019"/>
        <dbReference type="ChEBI" id="CHEBI:58053"/>
        <dbReference type="ChEBI" id="CHEBI:61402"/>
        <dbReference type="EC" id="3.6.1.66"/>
    </reaction>
</comment>
<feature type="binding site" evidence="7">
    <location>
        <position position="39"/>
    </location>
    <ligand>
        <name>Mg(2+)</name>
        <dbReference type="ChEBI" id="CHEBI:18420"/>
    </ligand>
</feature>
<dbReference type="HAMAP" id="MF_01405">
    <property type="entry name" value="Non_canon_purine_NTPase"/>
    <property type="match status" value="1"/>
</dbReference>
<keyword evidence="2 7" id="KW-0479">Metal-binding</keyword>
<organism evidence="9 10">
    <name type="scientific">Euzebyella saccharophila</name>
    <dbReference type="NCBI Taxonomy" id="679664"/>
    <lineage>
        <taxon>Bacteria</taxon>
        <taxon>Pseudomonadati</taxon>
        <taxon>Bacteroidota</taxon>
        <taxon>Flavobacteriia</taxon>
        <taxon>Flavobacteriales</taxon>
        <taxon>Flavobacteriaceae</taxon>
        <taxon>Euzebyella</taxon>
    </lineage>
</organism>
<dbReference type="Gene3D" id="3.90.950.10">
    <property type="match status" value="1"/>
</dbReference>
<dbReference type="PANTHER" id="PTHR11067">
    <property type="entry name" value="INOSINE TRIPHOSPHATE PYROPHOSPHATASE/HAM1 PROTEIN"/>
    <property type="match status" value="1"/>
</dbReference>
<comment type="cofactor">
    <cofactor evidence="7">
        <name>Mg(2+)</name>
        <dbReference type="ChEBI" id="CHEBI:18420"/>
    </cofactor>
    <text evidence="7">Binds 1 Mg(2+) ion per subunit.</text>
</comment>
<name>A0ABV8JTT6_9FLAO</name>
<sequence length="196" mass="22247">MKLVFATHNQNKFQEVKLLMPDYIVLLSLTDISCFDEIEETGTTLEENAQIKANYVTKKYDLPCFSDDTGLLVNALNGKPGVYSARYAGNHKNSEDNMAKLLHELKDENDRRAYFKTVIALNLPEQNYLFKGEAHGEITIGKQGEKGFGYDPIFKPLGYDQTFAQLTIDVKNKISHRGKAIDQLVQFLKNNHVITK</sequence>
<keyword evidence="3 7" id="KW-0547">Nucleotide-binding</keyword>
<dbReference type="PANTHER" id="PTHR11067:SF9">
    <property type="entry name" value="INOSINE TRIPHOSPHATE PYROPHOSPHATASE"/>
    <property type="match status" value="1"/>
</dbReference>
<feature type="binding site" evidence="7">
    <location>
        <begin position="7"/>
        <end position="12"/>
    </location>
    <ligand>
        <name>substrate</name>
    </ligand>
</feature>
<evidence type="ECO:0000256" key="7">
    <source>
        <dbReference type="HAMAP-Rule" id="MF_01405"/>
    </source>
</evidence>
<feature type="binding site" evidence="7">
    <location>
        <begin position="176"/>
        <end position="177"/>
    </location>
    <ligand>
        <name>substrate</name>
    </ligand>
</feature>
<gene>
    <name evidence="9" type="ORF">ACFOUT_14295</name>
</gene>
<proteinExistence type="inferred from homology"/>
<evidence type="ECO:0000256" key="2">
    <source>
        <dbReference type="ARBA" id="ARBA00022723"/>
    </source>
</evidence>
<dbReference type="InterPro" id="IPR029001">
    <property type="entry name" value="ITPase-like_fam"/>
</dbReference>
<evidence type="ECO:0000256" key="4">
    <source>
        <dbReference type="ARBA" id="ARBA00022801"/>
    </source>
</evidence>
<feature type="binding site" evidence="7">
    <location>
        <position position="69"/>
    </location>
    <ligand>
        <name>substrate</name>
    </ligand>
</feature>
<evidence type="ECO:0000256" key="5">
    <source>
        <dbReference type="ARBA" id="ARBA00022842"/>
    </source>
</evidence>
<dbReference type="InterPro" id="IPR002637">
    <property type="entry name" value="RdgB/HAM1"/>
</dbReference>
<comment type="caution">
    <text evidence="9">The sequence shown here is derived from an EMBL/GenBank/DDBJ whole genome shotgun (WGS) entry which is preliminary data.</text>
</comment>
<dbReference type="Pfam" id="PF01725">
    <property type="entry name" value="Ham1p_like"/>
    <property type="match status" value="1"/>
</dbReference>
<comment type="catalytic activity">
    <reaction evidence="7">
        <text>dITP + H2O = dIMP + diphosphate + H(+)</text>
        <dbReference type="Rhea" id="RHEA:28342"/>
        <dbReference type="ChEBI" id="CHEBI:15377"/>
        <dbReference type="ChEBI" id="CHEBI:15378"/>
        <dbReference type="ChEBI" id="CHEBI:33019"/>
        <dbReference type="ChEBI" id="CHEBI:61194"/>
        <dbReference type="ChEBI" id="CHEBI:61382"/>
        <dbReference type="EC" id="3.6.1.66"/>
    </reaction>
</comment>
<evidence type="ECO:0000313" key="10">
    <source>
        <dbReference type="Proteomes" id="UP001595814"/>
    </source>
</evidence>
<dbReference type="InterPro" id="IPR020922">
    <property type="entry name" value="dITP/XTP_pyrophosphatase"/>
</dbReference>
<keyword evidence="6 7" id="KW-0546">Nucleotide metabolism</keyword>
<dbReference type="EC" id="3.6.1.66" evidence="7"/>
<keyword evidence="5 7" id="KW-0460">Magnesium</keyword>
<feature type="binding site" evidence="7">
    <location>
        <begin position="148"/>
        <end position="151"/>
    </location>
    <ligand>
        <name>substrate</name>
    </ligand>
</feature>
<evidence type="ECO:0000256" key="3">
    <source>
        <dbReference type="ARBA" id="ARBA00022741"/>
    </source>
</evidence>
<keyword evidence="10" id="KW-1185">Reference proteome</keyword>
<accession>A0ABV8JTT6</accession>
<protein>
    <recommendedName>
        <fullName evidence="7">dITP/XTP pyrophosphatase</fullName>
        <ecNumber evidence="7">3.6.1.66</ecNumber>
    </recommendedName>
    <alternativeName>
        <fullName evidence="7">Non-canonical purine NTP pyrophosphatase</fullName>
    </alternativeName>
    <alternativeName>
        <fullName evidence="7">Non-standard purine NTP pyrophosphatase</fullName>
    </alternativeName>
    <alternativeName>
        <fullName evidence="7">Nucleoside-triphosphate diphosphatase</fullName>
    </alternativeName>
    <alternativeName>
        <fullName evidence="7">Nucleoside-triphosphate pyrophosphatase</fullName>
        <shortName evidence="7">NTPase</shortName>
    </alternativeName>
</protein>
<evidence type="ECO:0000256" key="1">
    <source>
        <dbReference type="ARBA" id="ARBA00008023"/>
    </source>
</evidence>
<comment type="similarity">
    <text evidence="1 7 8">Belongs to the HAM1 NTPase family.</text>
</comment>
<reference evidence="10" key="1">
    <citation type="journal article" date="2019" name="Int. J. Syst. Evol. Microbiol.">
        <title>The Global Catalogue of Microorganisms (GCM) 10K type strain sequencing project: providing services to taxonomists for standard genome sequencing and annotation.</title>
        <authorList>
            <consortium name="The Broad Institute Genomics Platform"/>
            <consortium name="The Broad Institute Genome Sequencing Center for Infectious Disease"/>
            <person name="Wu L."/>
            <person name="Ma J."/>
        </authorList>
    </citation>
    <scope>NUCLEOTIDE SEQUENCE [LARGE SCALE GENOMIC DNA]</scope>
    <source>
        <strain evidence="10">CECT 7477</strain>
    </source>
</reference>
<dbReference type="NCBIfam" id="NF011398">
    <property type="entry name" value="PRK14823.1"/>
    <property type="match status" value="1"/>
</dbReference>
<evidence type="ECO:0000256" key="6">
    <source>
        <dbReference type="ARBA" id="ARBA00023080"/>
    </source>
</evidence>
<evidence type="ECO:0000256" key="8">
    <source>
        <dbReference type="RuleBase" id="RU003781"/>
    </source>
</evidence>
<comment type="catalytic activity">
    <reaction evidence="7">
        <text>XTP + H2O = XMP + diphosphate + H(+)</text>
        <dbReference type="Rhea" id="RHEA:28610"/>
        <dbReference type="ChEBI" id="CHEBI:15377"/>
        <dbReference type="ChEBI" id="CHEBI:15378"/>
        <dbReference type="ChEBI" id="CHEBI:33019"/>
        <dbReference type="ChEBI" id="CHEBI:57464"/>
        <dbReference type="ChEBI" id="CHEBI:61314"/>
        <dbReference type="EC" id="3.6.1.66"/>
    </reaction>
</comment>
<dbReference type="RefSeq" id="WP_192461770.1">
    <property type="nucleotide sequence ID" value="NZ_JACYFJ010000002.1"/>
</dbReference>
<dbReference type="Proteomes" id="UP001595814">
    <property type="component" value="Unassembled WGS sequence"/>
</dbReference>
<dbReference type="EMBL" id="JBHSAW010000010">
    <property type="protein sequence ID" value="MFC4097056.1"/>
    <property type="molecule type" value="Genomic_DNA"/>
</dbReference>
<dbReference type="CDD" id="cd00515">
    <property type="entry name" value="HAM1"/>
    <property type="match status" value="1"/>
</dbReference>
<feature type="active site" description="Proton acceptor" evidence="7">
    <location>
        <position position="68"/>
    </location>
</feature>